<evidence type="ECO:0000256" key="3">
    <source>
        <dbReference type="ARBA" id="ARBA00022989"/>
    </source>
</evidence>
<dbReference type="Pfam" id="PF07738">
    <property type="entry name" value="Sad1_UNC"/>
    <property type="match status" value="1"/>
</dbReference>
<evidence type="ECO:0000256" key="5">
    <source>
        <dbReference type="SAM" id="MobiDB-lite"/>
    </source>
</evidence>
<comment type="caution">
    <text evidence="7">The sequence shown here is derived from an EMBL/GenBank/DDBJ whole genome shotgun (WGS) entry which is preliminary data.</text>
</comment>
<dbReference type="EMBL" id="BLJY01000007">
    <property type="protein sequence ID" value="GFF18027.1"/>
    <property type="molecule type" value="Genomic_DNA"/>
</dbReference>
<dbReference type="GO" id="GO:0043495">
    <property type="term" value="F:protein-membrane adaptor activity"/>
    <property type="evidence" value="ECO:0007669"/>
    <property type="project" value="TreeGrafter"/>
</dbReference>
<accession>A0A5M3Z599</accession>
<keyword evidence="8" id="KW-1185">Reference proteome</keyword>
<reference evidence="7 8" key="1">
    <citation type="submission" date="2020-01" db="EMBL/GenBank/DDBJ databases">
        <title>Aspergillus terreus IFO 6365 whole genome shotgun sequence.</title>
        <authorList>
            <person name="Kanamasa S."/>
            <person name="Takahashi H."/>
        </authorList>
    </citation>
    <scope>NUCLEOTIDE SEQUENCE [LARGE SCALE GENOMIC DNA]</scope>
    <source>
        <strain evidence="7 8">IFO 6365</strain>
    </source>
</reference>
<evidence type="ECO:0000256" key="2">
    <source>
        <dbReference type="ARBA" id="ARBA00022692"/>
    </source>
</evidence>
<feature type="compositionally biased region" description="Polar residues" evidence="5">
    <location>
        <begin position="19"/>
        <end position="38"/>
    </location>
</feature>
<dbReference type="PROSITE" id="PS51469">
    <property type="entry name" value="SUN"/>
    <property type="match status" value="1"/>
</dbReference>
<evidence type="ECO:0000313" key="8">
    <source>
        <dbReference type="Proteomes" id="UP000452235"/>
    </source>
</evidence>
<protein>
    <submittedName>
        <fullName evidence="7">Uncharacterized protein</fullName>
    </submittedName>
</protein>
<evidence type="ECO:0000256" key="6">
    <source>
        <dbReference type="SAM" id="Phobius"/>
    </source>
</evidence>
<dbReference type="InterPro" id="IPR012919">
    <property type="entry name" value="SUN_dom"/>
</dbReference>
<feature type="region of interest" description="Disordered" evidence="5">
    <location>
        <begin position="83"/>
        <end position="164"/>
    </location>
</feature>
<sequence length="692" mass="75554">MPPKRASTRRAGAIARSAQVHNSPSYLPSVTSPETNNPALPDIPVKHSFAYGSSSTPLLPRKLAAKPNLGLVEVADAIDKDIKTAQDREQEHLQTNTRSRKASASASRSPVRRSRREPTPDQIQLLDSLREVTVSPHPEAGHSTPTPTPPIPHTLSTTSSPATRNLTNPRHQDLQADQLYPSPLLRFGSPTRDVSLSSPQFGNSMDNESLISWSVERDIHGDDLQRVHPTSARTEPKMKNITAPPRRFSGLAFANDTIEEEEEPESENPASKSPSPKPATQAQPTTDFESSEPRPLSRSRSRSESRQQEPITSSAPVRTIIPDRIIGEAPYSEPIAPRQEHTLRETPATTSFAFFPPKGAVIRLVASAIVAILSIVAFYSFGDNLAELSSNIGSPLSWGRGLSHIDLNSTGLEAVNSLSTQVLRLGAQVSSLSRDVRNMRADVDNVAAAPTTIVQRLPAVPEVARVNFLSIGMGPIIDPYTTSPTAGRTPTLLEKAASLFFRTPRRGPMRPIMALVNWEEVGDCWCSAPRSGVSQLSVLLGRHIVPEEVVVEHIPKGATIRPEVAPQDMELWAQFSVVDTSAASSGQPLRPLPPTQMPEGFSLHETIMGALRVAYKGEPESAYSDDRLLGASFYRIGKWRYDIDAPNNIQAFALDAIIDVPAIRVGRVVFRVKSNWGANETCIYRLKLYGHM</sequence>
<dbReference type="InterPro" id="IPR045119">
    <property type="entry name" value="SUN1-5"/>
</dbReference>
<dbReference type="GO" id="GO:0034993">
    <property type="term" value="C:meiotic nuclear membrane microtubule tethering complex"/>
    <property type="evidence" value="ECO:0007669"/>
    <property type="project" value="TreeGrafter"/>
</dbReference>
<feature type="transmembrane region" description="Helical" evidence="6">
    <location>
        <begin position="360"/>
        <end position="381"/>
    </location>
</feature>
<gene>
    <name evidence="7" type="ORF">ATEIFO6365_0007057600</name>
</gene>
<keyword evidence="2 6" id="KW-0812">Transmembrane</keyword>
<feature type="region of interest" description="Disordered" evidence="5">
    <location>
        <begin position="1"/>
        <end position="46"/>
    </location>
</feature>
<feature type="compositionally biased region" description="Acidic residues" evidence="5">
    <location>
        <begin position="257"/>
        <end position="266"/>
    </location>
</feature>
<dbReference type="Proteomes" id="UP000452235">
    <property type="component" value="Unassembled WGS sequence"/>
</dbReference>
<dbReference type="PANTHER" id="PTHR12911">
    <property type="entry name" value="SAD1/UNC-84-LIKE PROTEIN-RELATED"/>
    <property type="match status" value="1"/>
</dbReference>
<evidence type="ECO:0000256" key="4">
    <source>
        <dbReference type="ARBA" id="ARBA00023136"/>
    </source>
</evidence>
<dbReference type="AlphaFoldDB" id="A0A5M3Z599"/>
<dbReference type="OrthoDB" id="342281at2759"/>
<evidence type="ECO:0000313" key="7">
    <source>
        <dbReference type="EMBL" id="GFF18027.1"/>
    </source>
</evidence>
<keyword evidence="3 6" id="KW-1133">Transmembrane helix</keyword>
<evidence type="ECO:0000256" key="1">
    <source>
        <dbReference type="ARBA" id="ARBA00004370"/>
    </source>
</evidence>
<name>A0A5M3Z599_ASPTE</name>
<proteinExistence type="predicted"/>
<organism evidence="7 8">
    <name type="scientific">Aspergillus terreus</name>
    <dbReference type="NCBI Taxonomy" id="33178"/>
    <lineage>
        <taxon>Eukaryota</taxon>
        <taxon>Fungi</taxon>
        <taxon>Dikarya</taxon>
        <taxon>Ascomycota</taxon>
        <taxon>Pezizomycotina</taxon>
        <taxon>Eurotiomycetes</taxon>
        <taxon>Eurotiomycetidae</taxon>
        <taxon>Eurotiales</taxon>
        <taxon>Aspergillaceae</taxon>
        <taxon>Aspergillus</taxon>
        <taxon>Aspergillus subgen. Circumdati</taxon>
    </lineage>
</organism>
<comment type="subcellular location">
    <subcellularLocation>
        <location evidence="1">Membrane</location>
    </subcellularLocation>
</comment>
<feature type="compositionally biased region" description="Basic and acidic residues" evidence="5">
    <location>
        <begin position="83"/>
        <end position="92"/>
    </location>
</feature>
<dbReference type="PANTHER" id="PTHR12911:SF8">
    <property type="entry name" value="KLAROID PROTEIN-RELATED"/>
    <property type="match status" value="1"/>
</dbReference>
<dbReference type="Gene3D" id="2.60.120.260">
    <property type="entry name" value="Galactose-binding domain-like"/>
    <property type="match status" value="1"/>
</dbReference>
<keyword evidence="4 6" id="KW-0472">Membrane</keyword>
<dbReference type="VEuPathDB" id="FungiDB:ATEG_06195"/>
<feature type="region of interest" description="Disordered" evidence="5">
    <location>
        <begin position="225"/>
        <end position="334"/>
    </location>
</feature>